<sequence>MFRSYILVVTMLLFCIVVACKQQVHNKKTTTDNTKIAEQNITRHYGDCADDSTCKCPAQFELSDSPRLTHIKDQFYKSETGHLYEKTIGLRNVKGQLTEVEYFNGYFCQEVDPMSFEPLHGWYAKDKNNVYYYRPVSGGMQVSKLNGADPKSFKLLAGHYKYGMDKKFFYDETQIIEGFNPTKTKQLFNNKGEVTAIVGNNKRFKLDMD</sequence>
<comment type="caution">
    <text evidence="1">The sequence shown here is derived from an EMBL/GenBank/DDBJ whole genome shotgun (WGS) entry which is preliminary data.</text>
</comment>
<protein>
    <submittedName>
        <fullName evidence="1">DKNYY domain-containing protein</fullName>
    </submittedName>
</protein>
<name>A0A9E2W483_9BACT</name>
<proteinExistence type="predicted"/>
<gene>
    <name evidence="1" type="ORF">KTO63_10550</name>
</gene>
<dbReference type="RefSeq" id="WP_217791243.1">
    <property type="nucleotide sequence ID" value="NZ_JAHSPG010000006.1"/>
</dbReference>
<dbReference type="Proteomes" id="UP000812270">
    <property type="component" value="Unassembled WGS sequence"/>
</dbReference>
<dbReference type="AlphaFoldDB" id="A0A9E2W483"/>
<accession>A0A9E2W483</accession>
<dbReference type="EMBL" id="JAHSPG010000006">
    <property type="protein sequence ID" value="MBV4357589.1"/>
    <property type="molecule type" value="Genomic_DNA"/>
</dbReference>
<evidence type="ECO:0000313" key="2">
    <source>
        <dbReference type="Proteomes" id="UP000812270"/>
    </source>
</evidence>
<keyword evidence="2" id="KW-1185">Reference proteome</keyword>
<evidence type="ECO:0000313" key="1">
    <source>
        <dbReference type="EMBL" id="MBV4357589.1"/>
    </source>
</evidence>
<organism evidence="1 2">
    <name type="scientific">Pinibacter aurantiacus</name>
    <dbReference type="NCBI Taxonomy" id="2851599"/>
    <lineage>
        <taxon>Bacteria</taxon>
        <taxon>Pseudomonadati</taxon>
        <taxon>Bacteroidota</taxon>
        <taxon>Chitinophagia</taxon>
        <taxon>Chitinophagales</taxon>
        <taxon>Chitinophagaceae</taxon>
        <taxon>Pinibacter</taxon>
    </lineage>
</organism>
<dbReference type="PROSITE" id="PS51257">
    <property type="entry name" value="PROKAR_LIPOPROTEIN"/>
    <property type="match status" value="1"/>
</dbReference>
<reference evidence="1" key="1">
    <citation type="submission" date="2021-06" db="EMBL/GenBank/DDBJ databases">
        <authorList>
            <person name="Huq M.A."/>
        </authorList>
    </citation>
    <scope>NUCLEOTIDE SEQUENCE</scope>
    <source>
        <strain evidence="1">MAH-26</strain>
    </source>
</reference>